<name>A0A8S3GJ56_9BILA</name>
<organism evidence="2 3">
    <name type="scientific">Rotaria magnacalcarata</name>
    <dbReference type="NCBI Taxonomy" id="392030"/>
    <lineage>
        <taxon>Eukaryota</taxon>
        <taxon>Metazoa</taxon>
        <taxon>Spiralia</taxon>
        <taxon>Gnathifera</taxon>
        <taxon>Rotifera</taxon>
        <taxon>Eurotatoria</taxon>
        <taxon>Bdelloidea</taxon>
        <taxon>Philodinida</taxon>
        <taxon>Philodinidae</taxon>
        <taxon>Rotaria</taxon>
    </lineage>
</organism>
<evidence type="ECO:0000313" key="3">
    <source>
        <dbReference type="Proteomes" id="UP000681967"/>
    </source>
</evidence>
<evidence type="ECO:0000256" key="1">
    <source>
        <dbReference type="SAM" id="Coils"/>
    </source>
</evidence>
<evidence type="ECO:0000313" key="2">
    <source>
        <dbReference type="EMBL" id="CAF5160520.1"/>
    </source>
</evidence>
<keyword evidence="1" id="KW-0175">Coiled coil</keyword>
<accession>A0A8S3GJ56</accession>
<proteinExistence type="predicted"/>
<feature type="coiled-coil region" evidence="1">
    <location>
        <begin position="10"/>
        <end position="37"/>
    </location>
</feature>
<comment type="caution">
    <text evidence="2">The sequence shown here is derived from an EMBL/GenBank/DDBJ whole genome shotgun (WGS) entry which is preliminary data.</text>
</comment>
<reference evidence="2" key="1">
    <citation type="submission" date="2021-02" db="EMBL/GenBank/DDBJ databases">
        <authorList>
            <person name="Nowell W R."/>
        </authorList>
    </citation>
    <scope>NUCLEOTIDE SEQUENCE</scope>
</reference>
<dbReference type="Proteomes" id="UP000681967">
    <property type="component" value="Unassembled WGS sequence"/>
</dbReference>
<feature type="non-terminal residue" evidence="2">
    <location>
        <position position="1"/>
    </location>
</feature>
<dbReference type="AlphaFoldDB" id="A0A8S3GJ56"/>
<protein>
    <submittedName>
        <fullName evidence="2">Uncharacterized protein</fullName>
    </submittedName>
</protein>
<gene>
    <name evidence="2" type="ORF">BYL167_LOCUS74433</name>
</gene>
<sequence>KSRKKIAYEKAELQLAYDILKDQLKRLQNEHDRLLKVSHGLTNLGETIDDSTRTSLETIGNLALPPAINIRLETVVKIPEGMCRVLAYASSHQWLFVSQPTNNSLYPGYGIKK</sequence>
<dbReference type="EMBL" id="CAJOBH010265515">
    <property type="protein sequence ID" value="CAF5160520.1"/>
    <property type="molecule type" value="Genomic_DNA"/>
</dbReference>
<feature type="non-terminal residue" evidence="2">
    <location>
        <position position="113"/>
    </location>
</feature>